<dbReference type="Proteomes" id="UP000790377">
    <property type="component" value="Unassembled WGS sequence"/>
</dbReference>
<evidence type="ECO:0000313" key="1">
    <source>
        <dbReference type="EMBL" id="KAH7914892.1"/>
    </source>
</evidence>
<keyword evidence="2" id="KW-1185">Reference proteome</keyword>
<dbReference type="EMBL" id="MU267607">
    <property type="protein sequence ID" value="KAH7914892.1"/>
    <property type="molecule type" value="Genomic_DNA"/>
</dbReference>
<reference evidence="1" key="1">
    <citation type="journal article" date="2021" name="New Phytol.">
        <title>Evolutionary innovations through gain and loss of genes in the ectomycorrhizal Boletales.</title>
        <authorList>
            <person name="Wu G."/>
            <person name="Miyauchi S."/>
            <person name="Morin E."/>
            <person name="Kuo A."/>
            <person name="Drula E."/>
            <person name="Varga T."/>
            <person name="Kohler A."/>
            <person name="Feng B."/>
            <person name="Cao Y."/>
            <person name="Lipzen A."/>
            <person name="Daum C."/>
            <person name="Hundley H."/>
            <person name="Pangilinan J."/>
            <person name="Johnson J."/>
            <person name="Barry K."/>
            <person name="LaButti K."/>
            <person name="Ng V."/>
            <person name="Ahrendt S."/>
            <person name="Min B."/>
            <person name="Choi I.G."/>
            <person name="Park H."/>
            <person name="Plett J.M."/>
            <person name="Magnuson J."/>
            <person name="Spatafora J.W."/>
            <person name="Nagy L.G."/>
            <person name="Henrissat B."/>
            <person name="Grigoriev I.V."/>
            <person name="Yang Z.L."/>
            <person name="Xu J."/>
            <person name="Martin F.M."/>
        </authorList>
    </citation>
    <scope>NUCLEOTIDE SEQUENCE</scope>
    <source>
        <strain evidence="1">ATCC 28755</strain>
    </source>
</reference>
<evidence type="ECO:0000313" key="2">
    <source>
        <dbReference type="Proteomes" id="UP000790377"/>
    </source>
</evidence>
<proteinExistence type="predicted"/>
<name>A0ACB8ANQ9_9AGAM</name>
<protein>
    <submittedName>
        <fullName evidence="1">Diphthamide synthesis protein-domain-containing protein</fullName>
    </submittedName>
</protein>
<organism evidence="1 2">
    <name type="scientific">Hygrophoropsis aurantiaca</name>
    <dbReference type="NCBI Taxonomy" id="72124"/>
    <lineage>
        <taxon>Eukaryota</taxon>
        <taxon>Fungi</taxon>
        <taxon>Dikarya</taxon>
        <taxon>Basidiomycota</taxon>
        <taxon>Agaricomycotina</taxon>
        <taxon>Agaricomycetes</taxon>
        <taxon>Agaricomycetidae</taxon>
        <taxon>Boletales</taxon>
        <taxon>Coniophorineae</taxon>
        <taxon>Hygrophoropsidaceae</taxon>
        <taxon>Hygrophoropsis</taxon>
    </lineage>
</organism>
<accession>A0ACB8ANQ9</accession>
<sequence>MSTVSAFSASGEEAIARTIDIGEISVASTSGHDGSDFPTFYEIERTAAVITNGKFERVALQFPDELLHDSVPVYRALRTIVGDESRCGLYVLADTSYGSCCVDEVAAQHVDADLVVHYGHACMSQTSRLPVVYVFGRKPIDVDACVEKFAGVIHSSSSARAPENEFGATKLGRQYLLLRHNVGYAYRADEVATRLRAELGSEVSVLHNPIPLRTDPASPPGPAKSNEEPPGSVAPINDLPVSEPETSTRASASIAVPEEECTILYIGGESLGLTNLLMTHTSSEIYSYDPSTDAVRQESGRTNKLLMRRYATVQKARDADVFGILVGTLGVASYLPLITHLRNLLKRARKKSYTVSVGKLNPAKLANFMEVECFVLVACPENSVVEAKEFFRPIITPFELEIALQGEGAWSGQYILDFEKLIAAHGEGESIRNTDATGDESEEDPDRPTFSLVTGKYRHAKRYGDGGEPQEQEGGSDPSAVILRNQDGTVSRLADSAAAMFLQSRTYQGLETRIGEDAPSILEQGRSGIARGYADDHTP</sequence>
<gene>
    <name evidence="1" type="ORF">BJ138DRAFT_266545</name>
</gene>
<comment type="caution">
    <text evidence="1">The sequence shown here is derived from an EMBL/GenBank/DDBJ whole genome shotgun (WGS) entry which is preliminary data.</text>
</comment>